<dbReference type="RefSeq" id="XP_031552944.1">
    <property type="nucleotide sequence ID" value="XM_031697084.1"/>
</dbReference>
<comment type="catalytic activity">
    <reaction evidence="15">
        <text>13-(9Z-hexadecenoyloxy)-octadecanoate + H2O = 13-hydroxy-octadecanoate + (9Z)-hexadecenoate + H(+)</text>
        <dbReference type="Rhea" id="RHEA:52076"/>
        <dbReference type="ChEBI" id="CHEBI:15377"/>
        <dbReference type="ChEBI" id="CHEBI:15378"/>
        <dbReference type="ChEBI" id="CHEBI:32372"/>
        <dbReference type="ChEBI" id="CHEBI:136304"/>
        <dbReference type="ChEBI" id="CHEBI:136315"/>
    </reaction>
    <physiologicalReaction direction="left-to-right" evidence="15">
        <dbReference type="Rhea" id="RHEA:52077"/>
    </physiologicalReaction>
</comment>
<comment type="subcellular location">
    <subcellularLocation>
        <location evidence="2">Endomembrane system</location>
        <topology evidence="2">Multi-pass membrane protein</topology>
    </subcellularLocation>
</comment>
<keyword evidence="18" id="KW-0732">Signal</keyword>
<evidence type="ECO:0000256" key="1">
    <source>
        <dbReference type="ARBA" id="ARBA00000923"/>
    </source>
</evidence>
<evidence type="ECO:0000256" key="9">
    <source>
        <dbReference type="ARBA" id="ARBA00047863"/>
    </source>
</evidence>
<evidence type="ECO:0000256" key="2">
    <source>
        <dbReference type="ARBA" id="ARBA00004127"/>
    </source>
</evidence>
<evidence type="ECO:0000256" key="15">
    <source>
        <dbReference type="ARBA" id="ARBA00049322"/>
    </source>
</evidence>
<dbReference type="KEGG" id="aten:116290099"/>
<evidence type="ECO:0000256" key="8">
    <source>
        <dbReference type="ARBA" id="ARBA00047427"/>
    </source>
</evidence>
<dbReference type="Proteomes" id="UP000515163">
    <property type="component" value="Unplaced"/>
</dbReference>
<comment type="catalytic activity">
    <reaction evidence="8">
        <text>13-octadecanoyloxy-octadecanoate + H2O = 13-hydroxy-octadecanoate + octadecanoate + H(+)</text>
        <dbReference type="Rhea" id="RHEA:52084"/>
        <dbReference type="ChEBI" id="CHEBI:15377"/>
        <dbReference type="ChEBI" id="CHEBI:15378"/>
        <dbReference type="ChEBI" id="CHEBI:25629"/>
        <dbReference type="ChEBI" id="CHEBI:136304"/>
        <dbReference type="ChEBI" id="CHEBI:136335"/>
    </reaction>
    <physiologicalReaction direction="left-to-right" evidence="8">
        <dbReference type="Rhea" id="RHEA:52085"/>
    </physiologicalReaction>
</comment>
<comment type="catalytic activity">
    <reaction evidence="11">
        <text>12-(9Z-octadecenoyloxy)-octadecanoate + H2O = 12-hydroxyoctadecanoate + (9Z)-octadecenoate + H(+)</text>
        <dbReference type="Rhea" id="RHEA:52060"/>
        <dbReference type="ChEBI" id="CHEBI:15377"/>
        <dbReference type="ChEBI" id="CHEBI:15378"/>
        <dbReference type="ChEBI" id="CHEBI:30823"/>
        <dbReference type="ChEBI" id="CHEBI:84201"/>
        <dbReference type="ChEBI" id="CHEBI:136302"/>
    </reaction>
    <physiologicalReaction direction="left-to-right" evidence="11">
        <dbReference type="Rhea" id="RHEA:52061"/>
    </physiologicalReaction>
</comment>
<evidence type="ECO:0000313" key="20">
    <source>
        <dbReference type="RefSeq" id="XP_031552944.1"/>
    </source>
</evidence>
<comment type="similarity">
    <text evidence="3">Belongs to the AIG1 family.</text>
</comment>
<comment type="catalytic activity">
    <reaction evidence="13">
        <text>9-octadecanoyloxy-octadecanoate + H2O = 9-hydroxy-octadecanoate + octadecanoate + H(+)</text>
        <dbReference type="Rhea" id="RHEA:52096"/>
        <dbReference type="ChEBI" id="CHEBI:15377"/>
        <dbReference type="ChEBI" id="CHEBI:15378"/>
        <dbReference type="ChEBI" id="CHEBI:25629"/>
        <dbReference type="ChEBI" id="CHEBI:136286"/>
        <dbReference type="ChEBI" id="CHEBI:136373"/>
    </reaction>
    <physiologicalReaction direction="left-to-right" evidence="13">
        <dbReference type="Rhea" id="RHEA:52097"/>
    </physiologicalReaction>
</comment>
<keyword evidence="19" id="KW-1185">Reference proteome</keyword>
<comment type="catalytic activity">
    <reaction evidence="16">
        <text>12-(9Z-hexadecenoyloxy)-octadecanoate + H2O = 12-hydroxyoctadecanoate + (9Z)-hexadecenoate + H(+)</text>
        <dbReference type="Rhea" id="RHEA:52072"/>
        <dbReference type="ChEBI" id="CHEBI:15377"/>
        <dbReference type="ChEBI" id="CHEBI:15378"/>
        <dbReference type="ChEBI" id="CHEBI:32372"/>
        <dbReference type="ChEBI" id="CHEBI:84201"/>
        <dbReference type="ChEBI" id="CHEBI:136312"/>
    </reaction>
    <physiologicalReaction direction="left-to-right" evidence="16">
        <dbReference type="Rhea" id="RHEA:52073"/>
    </physiologicalReaction>
</comment>
<evidence type="ECO:0000256" key="4">
    <source>
        <dbReference type="ARBA" id="ARBA00022692"/>
    </source>
</evidence>
<feature type="transmembrane region" description="Helical" evidence="17">
    <location>
        <begin position="154"/>
        <end position="173"/>
    </location>
</feature>
<feature type="signal peptide" evidence="18">
    <location>
        <begin position="1"/>
        <end position="20"/>
    </location>
</feature>
<feature type="chain" id="PRO_5027969729" evidence="18">
    <location>
        <begin position="21"/>
        <end position="241"/>
    </location>
</feature>
<comment type="catalytic activity">
    <reaction evidence="1">
        <text>9-(9Z-hexadecenoyloxy)-octadecanoate + H2O = (9Z)-hexadecenoate + 9-hydroxy-octadecanoate + H(+)</text>
        <dbReference type="Rhea" id="RHEA:52068"/>
        <dbReference type="ChEBI" id="CHEBI:15377"/>
        <dbReference type="ChEBI" id="CHEBI:15378"/>
        <dbReference type="ChEBI" id="CHEBI:32372"/>
        <dbReference type="ChEBI" id="CHEBI:136286"/>
        <dbReference type="ChEBI" id="CHEBI:136309"/>
    </reaction>
    <physiologicalReaction direction="left-to-right" evidence="1">
        <dbReference type="Rhea" id="RHEA:52069"/>
    </physiologicalReaction>
</comment>
<reference evidence="20" key="1">
    <citation type="submission" date="2025-08" db="UniProtKB">
        <authorList>
            <consortium name="RefSeq"/>
        </authorList>
    </citation>
    <scope>IDENTIFICATION</scope>
    <source>
        <tissue evidence="20">Tentacle</tissue>
    </source>
</reference>
<dbReference type="AlphaFoldDB" id="A0A6P8H942"/>
<dbReference type="GO" id="GO:0012505">
    <property type="term" value="C:endomembrane system"/>
    <property type="evidence" value="ECO:0007669"/>
    <property type="project" value="UniProtKB-SubCell"/>
</dbReference>
<feature type="transmembrane region" description="Helical" evidence="17">
    <location>
        <begin position="193"/>
        <end position="209"/>
    </location>
</feature>
<dbReference type="FunCoup" id="A0A6P8H942">
    <property type="interactions" value="859"/>
</dbReference>
<comment type="catalytic activity">
    <reaction evidence="14">
        <text>13-(9Z-octadecenoyloxy)-octadecanoate + H2O = 13-hydroxy-octadecanoate + (9Z)-octadecenoate + H(+)</text>
        <dbReference type="Rhea" id="RHEA:52064"/>
        <dbReference type="ChEBI" id="CHEBI:15377"/>
        <dbReference type="ChEBI" id="CHEBI:15378"/>
        <dbReference type="ChEBI" id="CHEBI:30823"/>
        <dbReference type="ChEBI" id="CHEBI:136303"/>
        <dbReference type="ChEBI" id="CHEBI:136304"/>
    </reaction>
    <physiologicalReaction direction="left-to-right" evidence="14">
        <dbReference type="Rhea" id="RHEA:52065"/>
    </physiologicalReaction>
</comment>
<comment type="catalytic activity">
    <reaction evidence="10">
        <text>12-octadecanoyloxy-octadecanoate + H2O = 12-hydroxyoctadecanoate + octadecanoate + H(+)</text>
        <dbReference type="Rhea" id="RHEA:52080"/>
        <dbReference type="ChEBI" id="CHEBI:15377"/>
        <dbReference type="ChEBI" id="CHEBI:15378"/>
        <dbReference type="ChEBI" id="CHEBI:25629"/>
        <dbReference type="ChEBI" id="CHEBI:84201"/>
        <dbReference type="ChEBI" id="CHEBI:136330"/>
    </reaction>
    <physiologicalReaction direction="left-to-right" evidence="10">
        <dbReference type="Rhea" id="RHEA:52081"/>
    </physiologicalReaction>
</comment>
<comment type="catalytic activity">
    <reaction evidence="12">
        <text>9-(9Z-octadecenoyloxy)-octadecanoate + H2O = 9-hydroxy-octadecanoate + (9Z)-octadecenoate + H(+)</text>
        <dbReference type="Rhea" id="RHEA:52048"/>
        <dbReference type="ChEBI" id="CHEBI:15377"/>
        <dbReference type="ChEBI" id="CHEBI:15378"/>
        <dbReference type="ChEBI" id="CHEBI:30823"/>
        <dbReference type="ChEBI" id="CHEBI:136282"/>
        <dbReference type="ChEBI" id="CHEBI:136286"/>
    </reaction>
    <physiologicalReaction direction="left-to-right" evidence="12">
        <dbReference type="Rhea" id="RHEA:52049"/>
    </physiologicalReaction>
</comment>
<dbReference type="GeneID" id="116290099"/>
<organism evidence="19 20">
    <name type="scientific">Actinia tenebrosa</name>
    <name type="common">Australian red waratah sea anemone</name>
    <dbReference type="NCBI Taxonomy" id="6105"/>
    <lineage>
        <taxon>Eukaryota</taxon>
        <taxon>Metazoa</taxon>
        <taxon>Cnidaria</taxon>
        <taxon>Anthozoa</taxon>
        <taxon>Hexacorallia</taxon>
        <taxon>Actiniaria</taxon>
        <taxon>Actiniidae</taxon>
        <taxon>Actinia</taxon>
    </lineage>
</organism>
<protein>
    <submittedName>
        <fullName evidence="20">Androgen-induced gene 1 protein-like isoform X1</fullName>
    </submittedName>
</protein>
<proteinExistence type="inferred from homology"/>
<evidence type="ECO:0000256" key="7">
    <source>
        <dbReference type="ARBA" id="ARBA00047368"/>
    </source>
</evidence>
<keyword evidence="4 17" id="KW-0812">Transmembrane</keyword>
<evidence type="ECO:0000256" key="18">
    <source>
        <dbReference type="SAM" id="SignalP"/>
    </source>
</evidence>
<gene>
    <name evidence="20" type="primary">LOC116290099</name>
</gene>
<keyword evidence="6 17" id="KW-0472">Membrane</keyword>
<accession>A0A6P8H942</accession>
<name>A0A6P8H942_ACTTE</name>
<feature type="transmembrane region" description="Helical" evidence="17">
    <location>
        <begin position="49"/>
        <end position="71"/>
    </location>
</feature>
<evidence type="ECO:0000256" key="10">
    <source>
        <dbReference type="ARBA" id="ARBA00048680"/>
    </source>
</evidence>
<evidence type="ECO:0000256" key="5">
    <source>
        <dbReference type="ARBA" id="ARBA00022989"/>
    </source>
</evidence>
<evidence type="ECO:0000256" key="13">
    <source>
        <dbReference type="ARBA" id="ARBA00049221"/>
    </source>
</evidence>
<dbReference type="InterPro" id="IPR006838">
    <property type="entry name" value="ADTRP_AIG1"/>
</dbReference>
<evidence type="ECO:0000256" key="14">
    <source>
        <dbReference type="ARBA" id="ARBA00049296"/>
    </source>
</evidence>
<evidence type="ECO:0000256" key="11">
    <source>
        <dbReference type="ARBA" id="ARBA00048701"/>
    </source>
</evidence>
<comment type="catalytic activity">
    <reaction evidence="9">
        <text>9-hexadecanoyloxy-octadecanoate + H2O = 9-hydroxy-octadecanoate + hexadecanoate + H(+)</text>
        <dbReference type="Rhea" id="RHEA:52052"/>
        <dbReference type="ChEBI" id="CHEBI:7896"/>
        <dbReference type="ChEBI" id="CHEBI:15377"/>
        <dbReference type="ChEBI" id="CHEBI:15378"/>
        <dbReference type="ChEBI" id="CHEBI:83670"/>
        <dbReference type="ChEBI" id="CHEBI:136286"/>
    </reaction>
    <physiologicalReaction direction="left-to-right" evidence="9">
        <dbReference type="Rhea" id="RHEA:52053"/>
    </physiologicalReaction>
</comment>
<dbReference type="Pfam" id="PF04750">
    <property type="entry name" value="Far-17a_AIG1"/>
    <property type="match status" value="1"/>
</dbReference>
<evidence type="ECO:0000256" key="17">
    <source>
        <dbReference type="SAM" id="Phobius"/>
    </source>
</evidence>
<evidence type="ECO:0000313" key="19">
    <source>
        <dbReference type="Proteomes" id="UP000515163"/>
    </source>
</evidence>
<comment type="catalytic activity">
    <reaction evidence="7">
        <text>12-hexadecanoyloxy-octadecanoate + H2O = 12-hydroxyoctadecanoate + hexadecanoate + H(+)</text>
        <dbReference type="Rhea" id="RHEA:52056"/>
        <dbReference type="ChEBI" id="CHEBI:7896"/>
        <dbReference type="ChEBI" id="CHEBI:15377"/>
        <dbReference type="ChEBI" id="CHEBI:15378"/>
        <dbReference type="ChEBI" id="CHEBI:83677"/>
        <dbReference type="ChEBI" id="CHEBI:84201"/>
    </reaction>
    <physiologicalReaction direction="left-to-right" evidence="7">
        <dbReference type="Rhea" id="RHEA:52057"/>
    </physiologicalReaction>
</comment>
<dbReference type="OrthoDB" id="1898221at2759"/>
<dbReference type="PANTHER" id="PTHR10989:SF16">
    <property type="entry name" value="AT02829P-RELATED"/>
    <property type="match status" value="1"/>
</dbReference>
<feature type="transmembrane region" description="Helical" evidence="17">
    <location>
        <begin position="83"/>
        <end position="103"/>
    </location>
</feature>
<evidence type="ECO:0000256" key="3">
    <source>
        <dbReference type="ARBA" id="ARBA00009300"/>
    </source>
</evidence>
<dbReference type="GO" id="GO:0016020">
    <property type="term" value="C:membrane"/>
    <property type="evidence" value="ECO:0007669"/>
    <property type="project" value="InterPro"/>
</dbReference>
<keyword evidence="5 17" id="KW-1133">Transmembrane helix</keyword>
<dbReference type="InParanoid" id="A0A6P8H942"/>
<evidence type="ECO:0000256" key="16">
    <source>
        <dbReference type="ARBA" id="ARBA00049428"/>
    </source>
</evidence>
<evidence type="ECO:0000256" key="12">
    <source>
        <dbReference type="ARBA" id="ARBA00048800"/>
    </source>
</evidence>
<evidence type="ECO:0000256" key="6">
    <source>
        <dbReference type="ARBA" id="ARBA00023136"/>
    </source>
</evidence>
<dbReference type="PANTHER" id="PTHR10989">
    <property type="entry name" value="ANDROGEN-INDUCED PROTEIN 1-RELATED"/>
    <property type="match status" value="1"/>
</dbReference>
<sequence>MPSSFHPFSVVFHILASLVAFTVFSSDFQIVTPDHQSYGGRWKYLTNINTVFQVTFFVFASFGDIVTFFRGQETNWIISIRDTMFAAIVFPCGVFVTATFWGIYFVDRELVYPKILDDIIPTWINHGLHTWVAVSVILEGAIVRHRYPRNVVGLFFALLFQVIYLSWISYIAYTQDFWVYPFLRLMENSARTAFFGLCALVLVFFYFMGKGMNRVIWEGEEAKITAQEKKNASKRKAKKVE</sequence>